<keyword evidence="1" id="KW-0472">Membrane</keyword>
<comment type="caution">
    <text evidence="3">The sequence shown here is derived from an EMBL/GenBank/DDBJ whole genome shotgun (WGS) entry which is preliminary data.</text>
</comment>
<reference evidence="3 4" key="1">
    <citation type="submission" date="2017-06" db="EMBL/GenBank/DDBJ databases">
        <title>Raineya orbicola gen. nov., sp. nov. a slightly thermophilic bacterium of the phylum Bacteroidetes and the description of Raineyaceae fam. nov.</title>
        <authorList>
            <person name="Albuquerque L."/>
            <person name="Polonia A.R.M."/>
            <person name="Barroso C."/>
            <person name="Froufe H.J.C."/>
            <person name="Lage O."/>
            <person name="Lobo-Da-Cunha A."/>
            <person name="Egas C."/>
            <person name="Da Costa M.S."/>
        </authorList>
    </citation>
    <scope>NUCLEOTIDE SEQUENCE [LARGE SCALE GENOMIC DNA]</scope>
    <source>
        <strain evidence="3 4">SPSPC-11</strain>
    </source>
</reference>
<dbReference type="NCBIfam" id="NF033591">
    <property type="entry name" value="transpos_IS4_2"/>
    <property type="match status" value="1"/>
</dbReference>
<keyword evidence="4" id="KW-1185">Reference proteome</keyword>
<dbReference type="PANTHER" id="PTHR35404">
    <property type="entry name" value="TRANSPOSASE OF TN10"/>
    <property type="match status" value="1"/>
</dbReference>
<dbReference type="GO" id="GO:0006313">
    <property type="term" value="P:DNA transposition"/>
    <property type="evidence" value="ECO:0007669"/>
    <property type="project" value="InterPro"/>
</dbReference>
<dbReference type="GO" id="GO:0004803">
    <property type="term" value="F:transposase activity"/>
    <property type="evidence" value="ECO:0007669"/>
    <property type="project" value="InterPro"/>
</dbReference>
<gene>
    <name evidence="3" type="ORF">Rain11_2676</name>
</gene>
<evidence type="ECO:0000259" key="2">
    <source>
        <dbReference type="Pfam" id="PF01609"/>
    </source>
</evidence>
<dbReference type="InterPro" id="IPR012337">
    <property type="entry name" value="RNaseH-like_sf"/>
</dbReference>
<dbReference type="EMBL" id="NKXO01000092">
    <property type="protein sequence ID" value="PKQ62649.1"/>
    <property type="molecule type" value="Genomic_DNA"/>
</dbReference>
<evidence type="ECO:0000313" key="4">
    <source>
        <dbReference type="Proteomes" id="UP000233387"/>
    </source>
</evidence>
<proteinExistence type="predicted"/>
<dbReference type="InterPro" id="IPR047658">
    <property type="entry name" value="IS4-like_transpos"/>
</dbReference>
<feature type="domain" description="Transposase IS4-like" evidence="2">
    <location>
        <begin position="149"/>
        <end position="302"/>
    </location>
</feature>
<name>A0A2N3HX72_9BACT</name>
<sequence>MAHTQGKALRKGNEMLAVLQKYLSDWHLARQKFVVLFVQAVLKIGVKSLLEIAGAFDSSAQRTSSLRRIERFLNGFEFSISLFGNFMLAMLHLRHQGLVLLLDRTEWQFGKTWVNILMLSVSVEGMSVPLFWRVYNKKGLSSQQERIDFMRSFFRYFPDLCITCLIGDREFIGKHWFSYLEQEARIPCLIRLRENLQVHYQGKQKPIKVYCRNVKMGQYSYKGCFQLCETNLHVWATHLRGEWLILGTTSKDLDAFAIYKQRWGIETLFKALKTQGFHIEHTALCQAPKIEKLLFLLAFAFVWAYKTGLWLNERKPIRICPNGRREFSFFRYGFLFLQYCLLNDTQYPQLVKTIQLLSED</sequence>
<evidence type="ECO:0000313" key="3">
    <source>
        <dbReference type="EMBL" id="PKQ62649.1"/>
    </source>
</evidence>
<dbReference type="InterPro" id="IPR002559">
    <property type="entry name" value="Transposase_11"/>
</dbReference>
<protein>
    <submittedName>
        <fullName evidence="3">Transposase DDE domain</fullName>
    </submittedName>
</protein>
<dbReference type="AlphaFoldDB" id="A0A2N3HX72"/>
<dbReference type="RefSeq" id="WP_101359939.1">
    <property type="nucleotide sequence ID" value="NZ_NKXO01000092.1"/>
</dbReference>
<dbReference type="Pfam" id="PF01609">
    <property type="entry name" value="DDE_Tnp_1"/>
    <property type="match status" value="1"/>
</dbReference>
<dbReference type="PANTHER" id="PTHR35404:SF8">
    <property type="entry name" value="TRANSPOSASE OF TN10"/>
    <property type="match status" value="1"/>
</dbReference>
<dbReference type="Gene3D" id="3.90.350.10">
    <property type="entry name" value="Transposase Inhibitor Protein From Tn5, Chain A, domain 1"/>
    <property type="match status" value="1"/>
</dbReference>
<organism evidence="3 4">
    <name type="scientific">Raineya orbicola</name>
    <dbReference type="NCBI Taxonomy" id="2016530"/>
    <lineage>
        <taxon>Bacteria</taxon>
        <taxon>Pseudomonadati</taxon>
        <taxon>Bacteroidota</taxon>
        <taxon>Cytophagia</taxon>
        <taxon>Cytophagales</taxon>
        <taxon>Raineyaceae</taxon>
        <taxon>Raineya</taxon>
    </lineage>
</organism>
<feature type="transmembrane region" description="Helical" evidence="1">
    <location>
        <begin position="72"/>
        <end position="93"/>
    </location>
</feature>
<dbReference type="OrthoDB" id="882324at2"/>
<accession>A0A2N3HX72</accession>
<keyword evidence="1" id="KW-1133">Transmembrane helix</keyword>
<keyword evidence="1" id="KW-0812">Transmembrane</keyword>
<dbReference type="Proteomes" id="UP000233387">
    <property type="component" value="Unassembled WGS sequence"/>
</dbReference>
<dbReference type="SUPFAM" id="SSF53098">
    <property type="entry name" value="Ribonuclease H-like"/>
    <property type="match status" value="1"/>
</dbReference>
<evidence type="ECO:0000256" key="1">
    <source>
        <dbReference type="SAM" id="Phobius"/>
    </source>
</evidence>
<dbReference type="GO" id="GO:0003677">
    <property type="term" value="F:DNA binding"/>
    <property type="evidence" value="ECO:0007669"/>
    <property type="project" value="InterPro"/>
</dbReference>